<sequence length="259" mass="28334">MPASSAFGELLASRAGSRPPRHFGNNSDTSPGKRSSSPPPPPPPQRRTEPREEYLRASLAPSWHVDAPASARKLIVLDLNGSLLLRSAHQKRVPLPRYGHHHGQSQEASATDPYADPYAFCPVRTVHLRPYLSAFVAYILHPATKTWLDTMVWSSAQPHSMDDMVERCFKERRQELRAVWARDTLGLSGDEYYAKPESTPESDSPPSSSPLPSSSRASDPTPIAPSASSGPTPATTDTPTSLSQSQSQSHNFVYRATTL</sequence>
<dbReference type="InParanoid" id="A0A409XLV3"/>
<dbReference type="InterPro" id="IPR023214">
    <property type="entry name" value="HAD_sf"/>
</dbReference>
<protein>
    <submittedName>
        <fullName evidence="2">Uncharacterized protein</fullName>
    </submittedName>
</protein>
<evidence type="ECO:0000313" key="2">
    <source>
        <dbReference type="EMBL" id="PPQ91769.1"/>
    </source>
</evidence>
<comment type="caution">
    <text evidence="2">The sequence shown here is derived from an EMBL/GenBank/DDBJ whole genome shotgun (WGS) entry which is preliminary data.</text>
</comment>
<dbReference type="STRING" id="93625.A0A409XLV3"/>
<dbReference type="EMBL" id="NHYD01001250">
    <property type="protein sequence ID" value="PPQ91769.1"/>
    <property type="molecule type" value="Genomic_DNA"/>
</dbReference>
<reference evidence="2 3" key="1">
    <citation type="journal article" date="2018" name="Evol. Lett.">
        <title>Horizontal gene cluster transfer increased hallucinogenic mushroom diversity.</title>
        <authorList>
            <person name="Reynolds H.T."/>
            <person name="Vijayakumar V."/>
            <person name="Gluck-Thaler E."/>
            <person name="Korotkin H.B."/>
            <person name="Matheny P.B."/>
            <person name="Slot J.C."/>
        </authorList>
    </citation>
    <scope>NUCLEOTIDE SEQUENCE [LARGE SCALE GENOMIC DNA]</scope>
    <source>
        <strain evidence="2 3">2631</strain>
    </source>
</reference>
<keyword evidence="3" id="KW-1185">Reference proteome</keyword>
<proteinExistence type="predicted"/>
<gene>
    <name evidence="2" type="ORF">CVT25_000594</name>
</gene>
<dbReference type="OrthoDB" id="3027307at2759"/>
<dbReference type="AlphaFoldDB" id="A0A409XLV3"/>
<feature type="compositionally biased region" description="Low complexity" evidence="1">
    <location>
        <begin position="196"/>
        <end position="220"/>
    </location>
</feature>
<dbReference type="Proteomes" id="UP000283269">
    <property type="component" value="Unassembled WGS sequence"/>
</dbReference>
<feature type="compositionally biased region" description="Polar residues" evidence="1">
    <location>
        <begin position="226"/>
        <end position="240"/>
    </location>
</feature>
<evidence type="ECO:0000256" key="1">
    <source>
        <dbReference type="SAM" id="MobiDB-lite"/>
    </source>
</evidence>
<evidence type="ECO:0000313" key="3">
    <source>
        <dbReference type="Proteomes" id="UP000283269"/>
    </source>
</evidence>
<feature type="region of interest" description="Disordered" evidence="1">
    <location>
        <begin position="1"/>
        <end position="52"/>
    </location>
</feature>
<organism evidence="2 3">
    <name type="scientific">Psilocybe cyanescens</name>
    <dbReference type="NCBI Taxonomy" id="93625"/>
    <lineage>
        <taxon>Eukaryota</taxon>
        <taxon>Fungi</taxon>
        <taxon>Dikarya</taxon>
        <taxon>Basidiomycota</taxon>
        <taxon>Agaricomycotina</taxon>
        <taxon>Agaricomycetes</taxon>
        <taxon>Agaricomycetidae</taxon>
        <taxon>Agaricales</taxon>
        <taxon>Agaricineae</taxon>
        <taxon>Strophariaceae</taxon>
        <taxon>Psilocybe</taxon>
    </lineage>
</organism>
<dbReference type="Gene3D" id="3.40.50.1000">
    <property type="entry name" value="HAD superfamily/HAD-like"/>
    <property type="match status" value="1"/>
</dbReference>
<accession>A0A409XLV3</accession>
<feature type="region of interest" description="Disordered" evidence="1">
    <location>
        <begin position="191"/>
        <end position="259"/>
    </location>
</feature>
<name>A0A409XLV3_PSICY</name>